<name>A0A4Q6Y3Z9_9SPHN</name>
<dbReference type="AlphaFoldDB" id="A0A4Q6Y3Z9"/>
<evidence type="ECO:0000313" key="2">
    <source>
        <dbReference type="Proteomes" id="UP000292085"/>
    </source>
</evidence>
<reference evidence="1 2" key="1">
    <citation type="submission" date="2019-02" db="EMBL/GenBank/DDBJ databases">
        <authorList>
            <person name="Li Y."/>
        </authorList>
    </citation>
    <scope>NUCLEOTIDE SEQUENCE [LARGE SCALE GENOMIC DNA]</scope>
    <source>
        <strain evidence="1 2">3-7</strain>
    </source>
</reference>
<dbReference type="EMBL" id="SGIS01000020">
    <property type="protein sequence ID" value="RZF63846.1"/>
    <property type="molecule type" value="Genomic_DNA"/>
</dbReference>
<dbReference type="RefSeq" id="WP_130158401.1">
    <property type="nucleotide sequence ID" value="NZ_SGIS01000020.1"/>
</dbReference>
<dbReference type="OrthoDB" id="8746011at2"/>
<sequence length="239" mass="26854">MDKLASEIIDAHGGLAHWKSFSTLTAHLIQGGALWMLKGKPGVLDDTSVTIDLRRERASHAPFGNASRKSIFTPALVELRSDTDETLEFLENPRSSFVGHTLETPWSDLQLAYFAGCAMWTYLTMPFLLAEDGVETHELDPWEERGESWRRLRIRFPATIATHSTEQTLYVGADGLLKRHDYDVEIAGNTPGAHFVSDYVKVQGLMFPTRRRIYPRQPDGQAMAEPLVVSIDLDRITLS</sequence>
<dbReference type="Proteomes" id="UP000292085">
    <property type="component" value="Unassembled WGS sequence"/>
</dbReference>
<proteinExistence type="predicted"/>
<comment type="caution">
    <text evidence="1">The sequence shown here is derived from an EMBL/GenBank/DDBJ whole genome shotgun (WGS) entry which is preliminary data.</text>
</comment>
<evidence type="ECO:0000313" key="1">
    <source>
        <dbReference type="EMBL" id="RZF63846.1"/>
    </source>
</evidence>
<keyword evidence="2" id="KW-1185">Reference proteome</keyword>
<gene>
    <name evidence="1" type="ORF">EWE75_13670</name>
</gene>
<organism evidence="1 2">
    <name type="scientific">Sphingomonas populi</name>
    <dbReference type="NCBI Taxonomy" id="2484750"/>
    <lineage>
        <taxon>Bacteria</taxon>
        <taxon>Pseudomonadati</taxon>
        <taxon>Pseudomonadota</taxon>
        <taxon>Alphaproteobacteria</taxon>
        <taxon>Sphingomonadales</taxon>
        <taxon>Sphingomonadaceae</taxon>
        <taxon>Sphingomonas</taxon>
    </lineage>
</organism>
<accession>A0A4Q6Y3Z9</accession>
<protein>
    <submittedName>
        <fullName evidence="1">Uncharacterized protein</fullName>
    </submittedName>
</protein>